<evidence type="ECO:0000313" key="4">
    <source>
        <dbReference type="Proteomes" id="UP001153269"/>
    </source>
</evidence>
<feature type="region of interest" description="Disordered" evidence="1">
    <location>
        <begin position="104"/>
        <end position="125"/>
    </location>
</feature>
<reference evidence="3" key="1">
    <citation type="submission" date="2020-03" db="EMBL/GenBank/DDBJ databases">
        <authorList>
            <person name="Weist P."/>
        </authorList>
    </citation>
    <scope>NUCLEOTIDE SEQUENCE</scope>
</reference>
<protein>
    <submittedName>
        <fullName evidence="3">Uncharacterized protein</fullName>
    </submittedName>
</protein>
<dbReference type="AlphaFoldDB" id="A0A9N7UG34"/>
<evidence type="ECO:0000256" key="2">
    <source>
        <dbReference type="SAM" id="Phobius"/>
    </source>
</evidence>
<feature type="transmembrane region" description="Helical" evidence="2">
    <location>
        <begin position="20"/>
        <end position="43"/>
    </location>
</feature>
<keyword evidence="2" id="KW-0812">Transmembrane</keyword>
<evidence type="ECO:0000256" key="1">
    <source>
        <dbReference type="SAM" id="MobiDB-lite"/>
    </source>
</evidence>
<dbReference type="EMBL" id="CADEAL010001335">
    <property type="protein sequence ID" value="CAB1431394.1"/>
    <property type="molecule type" value="Genomic_DNA"/>
</dbReference>
<sequence>MRSWDAETFGEEDLVADKTSVSVSVSIVLSTPVFLLALCHFHIGEEGNKKKEKVFRSFPRISPNLFRLSFPPHSPPSAPVVYPPQPGPMELLSPLPAKSPQCGCSQRTMGVVSRPRPETSRWLSL</sequence>
<organism evidence="3 4">
    <name type="scientific">Pleuronectes platessa</name>
    <name type="common">European plaice</name>
    <dbReference type="NCBI Taxonomy" id="8262"/>
    <lineage>
        <taxon>Eukaryota</taxon>
        <taxon>Metazoa</taxon>
        <taxon>Chordata</taxon>
        <taxon>Craniata</taxon>
        <taxon>Vertebrata</taxon>
        <taxon>Euteleostomi</taxon>
        <taxon>Actinopterygii</taxon>
        <taxon>Neopterygii</taxon>
        <taxon>Teleostei</taxon>
        <taxon>Neoteleostei</taxon>
        <taxon>Acanthomorphata</taxon>
        <taxon>Carangaria</taxon>
        <taxon>Pleuronectiformes</taxon>
        <taxon>Pleuronectoidei</taxon>
        <taxon>Pleuronectidae</taxon>
        <taxon>Pleuronectes</taxon>
    </lineage>
</organism>
<comment type="caution">
    <text evidence="3">The sequence shown here is derived from an EMBL/GenBank/DDBJ whole genome shotgun (WGS) entry which is preliminary data.</text>
</comment>
<keyword evidence="4" id="KW-1185">Reference proteome</keyword>
<proteinExistence type="predicted"/>
<name>A0A9N7UG34_PLEPL</name>
<keyword evidence="2" id="KW-0472">Membrane</keyword>
<dbReference type="Proteomes" id="UP001153269">
    <property type="component" value="Unassembled WGS sequence"/>
</dbReference>
<keyword evidence="2" id="KW-1133">Transmembrane helix</keyword>
<accession>A0A9N7UG34</accession>
<gene>
    <name evidence="3" type="ORF">PLEPLA_LOCUS19450</name>
</gene>
<evidence type="ECO:0000313" key="3">
    <source>
        <dbReference type="EMBL" id="CAB1431394.1"/>
    </source>
</evidence>